<dbReference type="EMBL" id="BPLQ01006094">
    <property type="protein sequence ID" value="GIY20042.1"/>
    <property type="molecule type" value="Genomic_DNA"/>
</dbReference>
<accession>A0AAV4RHW0</accession>
<evidence type="ECO:0000313" key="2">
    <source>
        <dbReference type="Proteomes" id="UP001054837"/>
    </source>
</evidence>
<keyword evidence="2" id="KW-1185">Reference proteome</keyword>
<dbReference type="Proteomes" id="UP001054837">
    <property type="component" value="Unassembled WGS sequence"/>
</dbReference>
<sequence>MTWGMQRKRRPPSYVYIGGFKRVSRKECWRSPFYGDLPNDHFRKEPTSTPSEINEKGRRLNCAARIRSKHMPGEILSVFGSLLQIRRSECRLFKTAIEDEWKIYDFSIKINRLTSFYEFVLLRMNNLIS</sequence>
<reference evidence="1 2" key="1">
    <citation type="submission" date="2021-06" db="EMBL/GenBank/DDBJ databases">
        <title>Caerostris darwini draft genome.</title>
        <authorList>
            <person name="Kono N."/>
            <person name="Arakawa K."/>
        </authorList>
    </citation>
    <scope>NUCLEOTIDE SEQUENCE [LARGE SCALE GENOMIC DNA]</scope>
</reference>
<gene>
    <name evidence="1" type="ORF">CDAR_198091</name>
</gene>
<name>A0AAV4RHW0_9ARAC</name>
<dbReference type="AlphaFoldDB" id="A0AAV4RHW0"/>
<organism evidence="1 2">
    <name type="scientific">Caerostris darwini</name>
    <dbReference type="NCBI Taxonomy" id="1538125"/>
    <lineage>
        <taxon>Eukaryota</taxon>
        <taxon>Metazoa</taxon>
        <taxon>Ecdysozoa</taxon>
        <taxon>Arthropoda</taxon>
        <taxon>Chelicerata</taxon>
        <taxon>Arachnida</taxon>
        <taxon>Araneae</taxon>
        <taxon>Araneomorphae</taxon>
        <taxon>Entelegynae</taxon>
        <taxon>Araneoidea</taxon>
        <taxon>Araneidae</taxon>
        <taxon>Caerostris</taxon>
    </lineage>
</organism>
<comment type="caution">
    <text evidence="1">The sequence shown here is derived from an EMBL/GenBank/DDBJ whole genome shotgun (WGS) entry which is preliminary data.</text>
</comment>
<proteinExistence type="predicted"/>
<evidence type="ECO:0000313" key="1">
    <source>
        <dbReference type="EMBL" id="GIY20042.1"/>
    </source>
</evidence>
<protein>
    <submittedName>
        <fullName evidence="1">Uncharacterized protein</fullName>
    </submittedName>
</protein>